<dbReference type="EnsemblPlants" id="AUR62041133-RA">
    <property type="protein sequence ID" value="AUR62041133-RA:cds"/>
    <property type="gene ID" value="AUR62041133"/>
</dbReference>
<dbReference type="Gramene" id="AUR62041133-RA">
    <property type="protein sequence ID" value="AUR62041133-RA:cds"/>
    <property type="gene ID" value="AUR62041133"/>
</dbReference>
<protein>
    <submittedName>
        <fullName evidence="2">Uncharacterized protein</fullName>
    </submittedName>
</protein>
<evidence type="ECO:0000313" key="3">
    <source>
        <dbReference type="Proteomes" id="UP000596660"/>
    </source>
</evidence>
<sequence length="276" mass="32301">MRNRRGLPLNHKWRKLQEAFDKTVEKGTVRVPLSGDDVLMQCSQFTQVPFGKVGTKRKWEETNSLYGWRKQSIFFQLPYWRKLKLRHNLNVMHIEKNISENILGTLMNIKDKTKDTIKARLDLVKMDIRQDLHPIVDEDKTEKNDGVLHTADVVWLAQHTTINEGGILQWVDDNRSKEVHAQLHQLVQDKDKEPEGDQPRPQTQEEMLIHVLGPKSGYTRGKGNGYGGSAKARLQEEQQQIMRKQQEQITHLQIKIQQQRQQKKPVVRKVWMPKAQ</sequence>
<keyword evidence="3" id="KW-1185">Reference proteome</keyword>
<name>A0A803N670_CHEQI</name>
<reference evidence="2" key="1">
    <citation type="journal article" date="2017" name="Nature">
        <title>The genome of Chenopodium quinoa.</title>
        <authorList>
            <person name="Jarvis D.E."/>
            <person name="Ho Y.S."/>
            <person name="Lightfoot D.J."/>
            <person name="Schmoeckel S.M."/>
            <person name="Li B."/>
            <person name="Borm T.J.A."/>
            <person name="Ohyanagi H."/>
            <person name="Mineta K."/>
            <person name="Michell C.T."/>
            <person name="Saber N."/>
            <person name="Kharbatia N.M."/>
            <person name="Rupper R.R."/>
            <person name="Sharp A.R."/>
            <person name="Dally N."/>
            <person name="Boughton B.A."/>
            <person name="Woo Y.H."/>
            <person name="Gao G."/>
            <person name="Schijlen E.G.W.M."/>
            <person name="Guo X."/>
            <person name="Momin A.A."/>
            <person name="Negrao S."/>
            <person name="Al-Babili S."/>
            <person name="Gehring C."/>
            <person name="Roessner U."/>
            <person name="Jung C."/>
            <person name="Murphy K."/>
            <person name="Arold S.T."/>
            <person name="Gojobori T."/>
            <person name="van der Linden C.G."/>
            <person name="van Loo E.N."/>
            <person name="Jellen E.N."/>
            <person name="Maughan P.J."/>
            <person name="Tester M."/>
        </authorList>
    </citation>
    <scope>NUCLEOTIDE SEQUENCE [LARGE SCALE GENOMIC DNA]</scope>
    <source>
        <strain evidence="2">cv. PI 614886</strain>
    </source>
</reference>
<proteinExistence type="predicted"/>
<reference evidence="2" key="2">
    <citation type="submission" date="2021-03" db="UniProtKB">
        <authorList>
            <consortium name="EnsemblPlants"/>
        </authorList>
    </citation>
    <scope>IDENTIFICATION</scope>
</reference>
<evidence type="ECO:0000256" key="1">
    <source>
        <dbReference type="SAM" id="MobiDB-lite"/>
    </source>
</evidence>
<dbReference type="PANTHER" id="PTHR10775">
    <property type="entry name" value="OS08G0208400 PROTEIN"/>
    <property type="match status" value="1"/>
</dbReference>
<dbReference type="AlphaFoldDB" id="A0A803N670"/>
<evidence type="ECO:0000313" key="2">
    <source>
        <dbReference type="EnsemblPlants" id="AUR62041133-RA:cds"/>
    </source>
</evidence>
<accession>A0A803N670</accession>
<organism evidence="2 3">
    <name type="scientific">Chenopodium quinoa</name>
    <name type="common">Quinoa</name>
    <dbReference type="NCBI Taxonomy" id="63459"/>
    <lineage>
        <taxon>Eukaryota</taxon>
        <taxon>Viridiplantae</taxon>
        <taxon>Streptophyta</taxon>
        <taxon>Embryophyta</taxon>
        <taxon>Tracheophyta</taxon>
        <taxon>Spermatophyta</taxon>
        <taxon>Magnoliopsida</taxon>
        <taxon>eudicotyledons</taxon>
        <taxon>Gunneridae</taxon>
        <taxon>Pentapetalae</taxon>
        <taxon>Caryophyllales</taxon>
        <taxon>Chenopodiaceae</taxon>
        <taxon>Chenopodioideae</taxon>
        <taxon>Atripliceae</taxon>
        <taxon>Chenopodium</taxon>
    </lineage>
</organism>
<dbReference type="Proteomes" id="UP000596660">
    <property type="component" value="Unplaced"/>
</dbReference>
<feature type="region of interest" description="Disordered" evidence="1">
    <location>
        <begin position="257"/>
        <end position="276"/>
    </location>
</feature>
<dbReference type="PANTHER" id="PTHR10775:SF173">
    <property type="match status" value="1"/>
</dbReference>